<dbReference type="RefSeq" id="WP_085124422.1">
    <property type="nucleotide sequence ID" value="NZ_FWZX01000018.1"/>
</dbReference>
<dbReference type="GO" id="GO:0016829">
    <property type="term" value="F:lyase activity"/>
    <property type="evidence" value="ECO:0007669"/>
    <property type="project" value="UniProtKB-KW"/>
</dbReference>
<dbReference type="EMBL" id="FWZX01000018">
    <property type="protein sequence ID" value="SMF51524.1"/>
    <property type="molecule type" value="Genomic_DNA"/>
</dbReference>
<dbReference type="SUPFAM" id="SSF53686">
    <property type="entry name" value="Tryptophan synthase beta subunit-like PLP-dependent enzymes"/>
    <property type="match status" value="1"/>
</dbReference>
<reference evidence="4 5" key="1">
    <citation type="submission" date="2017-04" db="EMBL/GenBank/DDBJ databases">
        <authorList>
            <person name="Afonso C.L."/>
            <person name="Miller P.J."/>
            <person name="Scott M.A."/>
            <person name="Spackman E."/>
            <person name="Goraichik I."/>
            <person name="Dimitrov K.M."/>
            <person name="Suarez D.L."/>
            <person name="Swayne D.E."/>
        </authorList>
    </citation>
    <scope>NUCLEOTIDE SEQUENCE [LARGE SCALE GENOMIC DNA]</scope>
    <source>
        <strain evidence="4 5">USBA 355</strain>
    </source>
</reference>
<evidence type="ECO:0000313" key="4">
    <source>
        <dbReference type="EMBL" id="SMF51524.1"/>
    </source>
</evidence>
<keyword evidence="5" id="KW-1185">Reference proteome</keyword>
<dbReference type="Proteomes" id="UP000192917">
    <property type="component" value="Unassembled WGS sequence"/>
</dbReference>
<keyword evidence="2" id="KW-0663">Pyridoxal phosphate</keyword>
<feature type="domain" description="Tryptophan synthase beta chain-like PALP" evidence="3">
    <location>
        <begin position="42"/>
        <end position="354"/>
    </location>
</feature>
<dbReference type="Gene3D" id="3.40.50.1100">
    <property type="match status" value="2"/>
</dbReference>
<organism evidence="4 5">
    <name type="scientific">Tistlia consotensis USBA 355</name>
    <dbReference type="NCBI Taxonomy" id="560819"/>
    <lineage>
        <taxon>Bacteria</taxon>
        <taxon>Pseudomonadati</taxon>
        <taxon>Pseudomonadota</taxon>
        <taxon>Alphaproteobacteria</taxon>
        <taxon>Rhodospirillales</taxon>
        <taxon>Rhodovibrionaceae</taxon>
        <taxon>Tistlia</taxon>
    </lineage>
</organism>
<accession>A0A1Y6C8H6</accession>
<protein>
    <submittedName>
        <fullName evidence="4">Diaminopropionate ammonia-lyase</fullName>
    </submittedName>
</protein>
<dbReference type="InterPro" id="IPR001926">
    <property type="entry name" value="TrpB-like_PALP"/>
</dbReference>
<dbReference type="NCBIfam" id="NF006058">
    <property type="entry name" value="PRK08206.1"/>
    <property type="match status" value="1"/>
</dbReference>
<evidence type="ECO:0000256" key="2">
    <source>
        <dbReference type="ARBA" id="ARBA00022898"/>
    </source>
</evidence>
<dbReference type="InterPro" id="IPR036052">
    <property type="entry name" value="TrpB-like_PALP_sf"/>
</dbReference>
<sequence>MELLRNPWRGRGLPEGSGLAAGAVSADPAEPLALLARCPAAAATPLRDLPALAEAFGVGALRIKDESGRMGLGSFKALGAAYVLAREAAALADPADREAMARALAGRTYCCASAGNHGLSVATGARLFGGRSVIFLSETVPEAFAGRLRRAGAEVRRDGADYEASMAAAAVESEAKGWTLLSDSSWPGYLELPARVMEGYLVAAQEAADALSGPPSHVFLQAGVGGFAAAMAALFRARWGDGPTLVVVEPASARCLLESVRAGRPVRAPGPASIMGRLDCKEASHLALGELAHSADVFVTLDDEACAATVALLAAEGLRTTPSGAAGVAALQHAGARRAALGLDAASRVLAFMTEGPEDAS</sequence>
<gene>
    <name evidence="4" type="ORF">SAMN05428998_11847</name>
</gene>
<evidence type="ECO:0000256" key="1">
    <source>
        <dbReference type="ARBA" id="ARBA00001933"/>
    </source>
</evidence>
<dbReference type="PANTHER" id="PTHR42937">
    <property type="match status" value="1"/>
</dbReference>
<evidence type="ECO:0000313" key="5">
    <source>
        <dbReference type="Proteomes" id="UP000192917"/>
    </source>
</evidence>
<proteinExistence type="predicted"/>
<comment type="cofactor">
    <cofactor evidence="1">
        <name>pyridoxal 5'-phosphate</name>
        <dbReference type="ChEBI" id="CHEBI:597326"/>
    </cofactor>
</comment>
<dbReference type="Pfam" id="PF00291">
    <property type="entry name" value="PALP"/>
    <property type="match status" value="1"/>
</dbReference>
<dbReference type="AlphaFoldDB" id="A0A1Y6C8H6"/>
<evidence type="ECO:0000259" key="3">
    <source>
        <dbReference type="Pfam" id="PF00291"/>
    </source>
</evidence>
<keyword evidence="4" id="KW-0456">Lyase</keyword>
<dbReference type="STRING" id="560819.SAMN05428998_11847"/>
<name>A0A1Y6C8H6_9PROT</name>
<dbReference type="PANTHER" id="PTHR42937:SF1">
    <property type="entry name" value="DIAMINOPROPIONATE AMMONIA-LYASE"/>
    <property type="match status" value="1"/>
</dbReference>